<dbReference type="Proteomes" id="UP000094570">
    <property type="component" value="Unassembled WGS sequence"/>
</dbReference>
<reference evidence="6" key="1">
    <citation type="submission" date="2016-04" db="EMBL/GenBank/DDBJ databases">
        <title>The genome sequence project of a novel Fervidobacterium isolate from a hot spring in Thailand.</title>
        <authorList>
            <person name="Gonzalez J.M."/>
            <person name="Cuecas A."/>
            <person name="Kanoksilapatham W."/>
        </authorList>
    </citation>
    <scope>NUCLEOTIDE SEQUENCE [LARGE SCALE GENOMIC DNA]</scope>
    <source>
        <strain evidence="6">FC2004</strain>
    </source>
</reference>
<dbReference type="SUPFAM" id="SSF46785">
    <property type="entry name" value="Winged helix' DNA-binding domain"/>
    <property type="match status" value="1"/>
</dbReference>
<dbReference type="Pfam" id="PF00392">
    <property type="entry name" value="GntR"/>
    <property type="match status" value="1"/>
</dbReference>
<evidence type="ECO:0000313" key="6">
    <source>
        <dbReference type="Proteomes" id="UP000094570"/>
    </source>
</evidence>
<feature type="domain" description="HTH gntR-type" evidence="4">
    <location>
        <begin position="11"/>
        <end position="79"/>
    </location>
</feature>
<dbReference type="InterPro" id="IPR036390">
    <property type="entry name" value="WH_DNA-bd_sf"/>
</dbReference>
<dbReference type="OrthoDB" id="9801546at2"/>
<evidence type="ECO:0000256" key="3">
    <source>
        <dbReference type="ARBA" id="ARBA00023163"/>
    </source>
</evidence>
<protein>
    <submittedName>
        <fullName evidence="5">GntR family transcriptional regulator</fullName>
    </submittedName>
</protein>
<evidence type="ECO:0000256" key="1">
    <source>
        <dbReference type="ARBA" id="ARBA00023015"/>
    </source>
</evidence>
<dbReference type="CDD" id="cd07377">
    <property type="entry name" value="WHTH_GntR"/>
    <property type="match status" value="1"/>
</dbReference>
<gene>
    <name evidence="5" type="ORF">A4H02_07560</name>
</gene>
<accession>A0A1E3G1B0</accession>
<dbReference type="GO" id="GO:0003700">
    <property type="term" value="F:DNA-binding transcription factor activity"/>
    <property type="evidence" value="ECO:0007669"/>
    <property type="project" value="InterPro"/>
</dbReference>
<dbReference type="EMBL" id="LWAF01000012">
    <property type="protein sequence ID" value="ODN30027.1"/>
    <property type="molecule type" value="Genomic_DNA"/>
</dbReference>
<dbReference type="PROSITE" id="PS50949">
    <property type="entry name" value="HTH_GNTR"/>
    <property type="match status" value="1"/>
</dbReference>
<evidence type="ECO:0000313" key="5">
    <source>
        <dbReference type="EMBL" id="ODN30027.1"/>
    </source>
</evidence>
<dbReference type="GO" id="GO:0003677">
    <property type="term" value="F:DNA binding"/>
    <property type="evidence" value="ECO:0007669"/>
    <property type="project" value="UniProtKB-KW"/>
</dbReference>
<keyword evidence="3" id="KW-0804">Transcription</keyword>
<organism evidence="5 6">
    <name type="scientific">Fervidobacterium thailandense</name>
    <dbReference type="NCBI Taxonomy" id="1008305"/>
    <lineage>
        <taxon>Bacteria</taxon>
        <taxon>Thermotogati</taxon>
        <taxon>Thermotogota</taxon>
        <taxon>Thermotogae</taxon>
        <taxon>Thermotogales</taxon>
        <taxon>Fervidobacteriaceae</taxon>
        <taxon>Fervidobacterium</taxon>
    </lineage>
</organism>
<dbReference type="RefSeq" id="WP_069293568.1">
    <property type="nucleotide sequence ID" value="NZ_CP140110.1"/>
</dbReference>
<sequence>MWFYIDFHSHVPIYQQIKDNIKSLIIAGKLRPGEFVPSIRSLAQDIGVNLNTVARAYKELEAEGVIRAERGEGYVVVGVNVEDLKNQALDELRKTVEKCLKVGLSFQEIQNYIQEVFKDGAQG</sequence>
<proteinExistence type="predicted"/>
<evidence type="ECO:0000256" key="2">
    <source>
        <dbReference type="ARBA" id="ARBA00023125"/>
    </source>
</evidence>
<keyword evidence="6" id="KW-1185">Reference proteome</keyword>
<keyword evidence="2" id="KW-0238">DNA-binding</keyword>
<dbReference type="PANTHER" id="PTHR38445">
    <property type="entry name" value="HTH-TYPE TRANSCRIPTIONAL REPRESSOR YTRA"/>
    <property type="match status" value="1"/>
</dbReference>
<dbReference type="AlphaFoldDB" id="A0A1E3G1B0"/>
<dbReference type="STRING" id="1008305.A4H02_07560"/>
<dbReference type="InterPro" id="IPR036388">
    <property type="entry name" value="WH-like_DNA-bd_sf"/>
</dbReference>
<comment type="caution">
    <text evidence="5">The sequence shown here is derived from an EMBL/GenBank/DDBJ whole genome shotgun (WGS) entry which is preliminary data.</text>
</comment>
<dbReference type="SMART" id="SM00345">
    <property type="entry name" value="HTH_GNTR"/>
    <property type="match status" value="1"/>
</dbReference>
<name>A0A1E3G1B0_9BACT</name>
<dbReference type="InterPro" id="IPR000524">
    <property type="entry name" value="Tscrpt_reg_HTH_GntR"/>
</dbReference>
<dbReference type="Gene3D" id="1.10.10.10">
    <property type="entry name" value="Winged helix-like DNA-binding domain superfamily/Winged helix DNA-binding domain"/>
    <property type="match status" value="1"/>
</dbReference>
<evidence type="ECO:0000259" key="4">
    <source>
        <dbReference type="PROSITE" id="PS50949"/>
    </source>
</evidence>
<dbReference type="PANTHER" id="PTHR38445:SF7">
    <property type="entry name" value="GNTR-FAMILY TRANSCRIPTIONAL REGULATOR"/>
    <property type="match status" value="1"/>
</dbReference>
<keyword evidence="1" id="KW-0805">Transcription regulation</keyword>